<evidence type="ECO:0000259" key="6">
    <source>
        <dbReference type="PROSITE" id="PS50011"/>
    </source>
</evidence>
<dbReference type="GO" id="GO:0004672">
    <property type="term" value="F:protein kinase activity"/>
    <property type="evidence" value="ECO:0007669"/>
    <property type="project" value="InterPro"/>
</dbReference>
<dbReference type="InterPro" id="IPR000719">
    <property type="entry name" value="Prot_kinase_dom"/>
</dbReference>
<dbReference type="PANTHER" id="PTHR11920">
    <property type="entry name" value="GUANYLYL CYCLASE"/>
    <property type="match status" value="1"/>
</dbReference>
<keyword evidence="5" id="KW-0141">cGMP biosynthesis</keyword>
<dbReference type="PANTHER" id="PTHR11920:SF495">
    <property type="entry name" value="RECEPTOR-TYPE GUANYLATE CYCLASE GCY-7"/>
    <property type="match status" value="1"/>
</dbReference>
<evidence type="ECO:0000256" key="1">
    <source>
        <dbReference type="ARBA" id="ARBA00001436"/>
    </source>
</evidence>
<dbReference type="GO" id="GO:0001653">
    <property type="term" value="F:peptide receptor activity"/>
    <property type="evidence" value="ECO:0007669"/>
    <property type="project" value="TreeGrafter"/>
</dbReference>
<dbReference type="InterPro" id="IPR001245">
    <property type="entry name" value="Ser-Thr/Tyr_kinase_cat_dom"/>
</dbReference>
<evidence type="ECO:0000256" key="3">
    <source>
        <dbReference type="ARBA" id="ARBA00022741"/>
    </source>
</evidence>
<evidence type="ECO:0000256" key="2">
    <source>
        <dbReference type="ARBA" id="ARBA00012202"/>
    </source>
</evidence>
<keyword evidence="8" id="KW-1185">Reference proteome</keyword>
<keyword evidence="4" id="KW-0456">Lyase</keyword>
<evidence type="ECO:0000313" key="7">
    <source>
        <dbReference type="EMBL" id="RCN47983.1"/>
    </source>
</evidence>
<dbReference type="EMBL" id="JOJR01000053">
    <property type="protein sequence ID" value="RCN47983.1"/>
    <property type="molecule type" value="Genomic_DNA"/>
</dbReference>
<proteinExistence type="predicted"/>
<dbReference type="Proteomes" id="UP000252519">
    <property type="component" value="Unassembled WGS sequence"/>
</dbReference>
<comment type="catalytic activity">
    <reaction evidence="1">
        <text>GTP = 3',5'-cyclic GMP + diphosphate</text>
        <dbReference type="Rhea" id="RHEA:13665"/>
        <dbReference type="ChEBI" id="CHEBI:33019"/>
        <dbReference type="ChEBI" id="CHEBI:37565"/>
        <dbReference type="ChEBI" id="CHEBI:57746"/>
        <dbReference type="EC" id="4.6.1.2"/>
    </reaction>
</comment>
<sequence length="144" mass="16588">MRQMENENVNRFIGICIDGPQMMSLWRNCSRGSINDVVMKGALMMDNFFVVSLLKDIVNGISFIHHSFLGCHGYITSKCCVVNDRWQVKVSDYGVDKLRIADKRTHRGLFQLYTCMKSPLMFTRRKAFLKHGAGLCRNEFLKGE</sequence>
<dbReference type="PROSITE" id="PS50011">
    <property type="entry name" value="PROTEIN_KINASE_DOM"/>
    <property type="match status" value="1"/>
</dbReference>
<reference evidence="7 8" key="1">
    <citation type="submission" date="2014-10" db="EMBL/GenBank/DDBJ databases">
        <title>Draft genome of the hookworm Ancylostoma caninum.</title>
        <authorList>
            <person name="Mitreva M."/>
        </authorList>
    </citation>
    <scope>NUCLEOTIDE SEQUENCE [LARGE SCALE GENOMIC DNA]</scope>
    <source>
        <strain evidence="7 8">Baltimore</strain>
    </source>
</reference>
<keyword evidence="3" id="KW-0547">Nucleotide-binding</keyword>
<dbReference type="InterPro" id="IPR050401">
    <property type="entry name" value="Cyclic_nucleotide_synthase"/>
</dbReference>
<evidence type="ECO:0000256" key="5">
    <source>
        <dbReference type="ARBA" id="ARBA00023293"/>
    </source>
</evidence>
<dbReference type="SUPFAM" id="SSF56112">
    <property type="entry name" value="Protein kinase-like (PK-like)"/>
    <property type="match status" value="1"/>
</dbReference>
<organism evidence="7 8">
    <name type="scientific">Ancylostoma caninum</name>
    <name type="common">Dog hookworm</name>
    <dbReference type="NCBI Taxonomy" id="29170"/>
    <lineage>
        <taxon>Eukaryota</taxon>
        <taxon>Metazoa</taxon>
        <taxon>Ecdysozoa</taxon>
        <taxon>Nematoda</taxon>
        <taxon>Chromadorea</taxon>
        <taxon>Rhabditida</taxon>
        <taxon>Rhabditina</taxon>
        <taxon>Rhabditomorpha</taxon>
        <taxon>Strongyloidea</taxon>
        <taxon>Ancylostomatidae</taxon>
        <taxon>Ancylostomatinae</taxon>
        <taxon>Ancylostoma</taxon>
    </lineage>
</organism>
<name>A0A368GUE1_ANCCA</name>
<dbReference type="STRING" id="29170.A0A368GUE1"/>
<dbReference type="InterPro" id="IPR011009">
    <property type="entry name" value="Kinase-like_dom_sf"/>
</dbReference>
<dbReference type="Gene3D" id="1.10.510.10">
    <property type="entry name" value="Transferase(Phosphotransferase) domain 1"/>
    <property type="match status" value="1"/>
</dbReference>
<protein>
    <recommendedName>
        <fullName evidence="2">guanylate cyclase</fullName>
        <ecNumber evidence="2">4.6.1.2</ecNumber>
    </recommendedName>
</protein>
<evidence type="ECO:0000256" key="4">
    <source>
        <dbReference type="ARBA" id="ARBA00023239"/>
    </source>
</evidence>
<feature type="domain" description="Protein kinase" evidence="6">
    <location>
        <begin position="1"/>
        <end position="144"/>
    </location>
</feature>
<dbReference type="GO" id="GO:0004016">
    <property type="term" value="F:adenylate cyclase activity"/>
    <property type="evidence" value="ECO:0007669"/>
    <property type="project" value="TreeGrafter"/>
</dbReference>
<dbReference type="GO" id="GO:0005524">
    <property type="term" value="F:ATP binding"/>
    <property type="evidence" value="ECO:0007669"/>
    <property type="project" value="InterPro"/>
</dbReference>
<dbReference type="EC" id="4.6.1.2" evidence="2"/>
<accession>A0A368GUE1</accession>
<dbReference type="GO" id="GO:0004383">
    <property type="term" value="F:guanylate cyclase activity"/>
    <property type="evidence" value="ECO:0007669"/>
    <property type="project" value="UniProtKB-EC"/>
</dbReference>
<dbReference type="GO" id="GO:0007168">
    <property type="term" value="P:receptor guanylyl cyclase signaling pathway"/>
    <property type="evidence" value="ECO:0007669"/>
    <property type="project" value="TreeGrafter"/>
</dbReference>
<evidence type="ECO:0000313" key="8">
    <source>
        <dbReference type="Proteomes" id="UP000252519"/>
    </source>
</evidence>
<dbReference type="AlphaFoldDB" id="A0A368GUE1"/>
<dbReference type="OrthoDB" id="302535at2759"/>
<gene>
    <name evidence="7" type="ORF">ANCCAN_05922</name>
</gene>
<dbReference type="GO" id="GO:0005886">
    <property type="term" value="C:plasma membrane"/>
    <property type="evidence" value="ECO:0007669"/>
    <property type="project" value="TreeGrafter"/>
</dbReference>
<dbReference type="Pfam" id="PF07714">
    <property type="entry name" value="PK_Tyr_Ser-Thr"/>
    <property type="match status" value="1"/>
</dbReference>
<comment type="caution">
    <text evidence="7">The sequence shown here is derived from an EMBL/GenBank/DDBJ whole genome shotgun (WGS) entry which is preliminary data.</text>
</comment>